<gene>
    <name evidence="9" type="ORF">KC573_01175</name>
</gene>
<comment type="subcellular location">
    <subcellularLocation>
        <location evidence="1">Cell membrane</location>
        <topology evidence="1">Multi-pass membrane protein</topology>
    </subcellularLocation>
</comment>
<comment type="caution">
    <text evidence="9">The sequence shown here is derived from an EMBL/GenBank/DDBJ whole genome shotgun (WGS) entry which is preliminary data.</text>
</comment>
<evidence type="ECO:0000256" key="5">
    <source>
        <dbReference type="ARBA" id="ARBA00022989"/>
    </source>
</evidence>
<feature type="domain" description="YetF C-terminal" evidence="8">
    <location>
        <begin position="93"/>
        <end position="160"/>
    </location>
</feature>
<evidence type="ECO:0000256" key="6">
    <source>
        <dbReference type="ARBA" id="ARBA00023136"/>
    </source>
</evidence>
<reference evidence="9" key="2">
    <citation type="journal article" date="2021" name="Microbiome">
        <title>Successional dynamics and alternative stable states in a saline activated sludge microbial community over 9 years.</title>
        <authorList>
            <person name="Wang Y."/>
            <person name="Ye J."/>
            <person name="Ju F."/>
            <person name="Liu L."/>
            <person name="Boyd J.A."/>
            <person name="Deng Y."/>
            <person name="Parks D.H."/>
            <person name="Jiang X."/>
            <person name="Yin X."/>
            <person name="Woodcroft B.J."/>
            <person name="Tyson G.W."/>
            <person name="Hugenholtz P."/>
            <person name="Polz M.F."/>
            <person name="Zhang T."/>
        </authorList>
    </citation>
    <scope>NUCLEOTIDE SEQUENCE</scope>
    <source>
        <strain evidence="9">HKST-UBA02</strain>
    </source>
</reference>
<keyword evidence="4 7" id="KW-0812">Transmembrane</keyword>
<dbReference type="PANTHER" id="PTHR34582:SF6">
    <property type="entry name" value="UPF0702 TRANSMEMBRANE PROTEIN YCAP"/>
    <property type="match status" value="1"/>
</dbReference>
<comment type="similarity">
    <text evidence="2">Belongs to the UPF0702 family.</text>
</comment>
<evidence type="ECO:0000256" key="1">
    <source>
        <dbReference type="ARBA" id="ARBA00004651"/>
    </source>
</evidence>
<evidence type="ECO:0000256" key="7">
    <source>
        <dbReference type="SAM" id="Phobius"/>
    </source>
</evidence>
<name>A0A955LVS4_UNCKA</name>
<dbReference type="Pfam" id="PF04239">
    <property type="entry name" value="DUF421"/>
    <property type="match status" value="1"/>
</dbReference>
<sequence length="160" mass="17989">MLGELLIPSSSEIIAVFVRTGIIFLYTFLLLRFLGKKQVSQFTWFDILLIVALGSAVGDTMIYPERTIPILVAMTAIFIVVVLVKGFSYLMVHNEKLEVVLEGNEELLIDKGKIIGDALKKSDLTERELMSLLREKGFVDLKHVNKVYLETTGNISVIKK</sequence>
<evidence type="ECO:0000256" key="2">
    <source>
        <dbReference type="ARBA" id="ARBA00006448"/>
    </source>
</evidence>
<dbReference type="Gene3D" id="3.30.240.20">
    <property type="entry name" value="bsu07140 like domains"/>
    <property type="match status" value="1"/>
</dbReference>
<evidence type="ECO:0000313" key="9">
    <source>
        <dbReference type="EMBL" id="MCA9397413.1"/>
    </source>
</evidence>
<keyword evidence="6 7" id="KW-0472">Membrane</keyword>
<evidence type="ECO:0000313" key="10">
    <source>
        <dbReference type="Proteomes" id="UP000699691"/>
    </source>
</evidence>
<dbReference type="InterPro" id="IPR023090">
    <property type="entry name" value="UPF0702_alpha/beta_dom_sf"/>
</dbReference>
<keyword evidence="5 7" id="KW-1133">Transmembrane helix</keyword>
<feature type="transmembrane region" description="Helical" evidence="7">
    <location>
        <begin position="68"/>
        <end position="87"/>
    </location>
</feature>
<evidence type="ECO:0000259" key="8">
    <source>
        <dbReference type="Pfam" id="PF04239"/>
    </source>
</evidence>
<feature type="transmembrane region" description="Helical" evidence="7">
    <location>
        <begin position="12"/>
        <end position="31"/>
    </location>
</feature>
<dbReference type="AlphaFoldDB" id="A0A955LVS4"/>
<evidence type="ECO:0000256" key="4">
    <source>
        <dbReference type="ARBA" id="ARBA00022692"/>
    </source>
</evidence>
<reference evidence="9" key="1">
    <citation type="submission" date="2020-04" db="EMBL/GenBank/DDBJ databases">
        <authorList>
            <person name="Zhang T."/>
        </authorList>
    </citation>
    <scope>NUCLEOTIDE SEQUENCE</scope>
    <source>
        <strain evidence="9">HKST-UBA02</strain>
    </source>
</reference>
<keyword evidence="3" id="KW-1003">Cell membrane</keyword>
<dbReference type="EMBL" id="JAGQKY010000033">
    <property type="protein sequence ID" value="MCA9397413.1"/>
    <property type="molecule type" value="Genomic_DNA"/>
</dbReference>
<dbReference type="InterPro" id="IPR007353">
    <property type="entry name" value="DUF421"/>
</dbReference>
<feature type="transmembrane region" description="Helical" evidence="7">
    <location>
        <begin position="43"/>
        <end position="62"/>
    </location>
</feature>
<dbReference type="GO" id="GO:0005886">
    <property type="term" value="C:plasma membrane"/>
    <property type="evidence" value="ECO:0007669"/>
    <property type="project" value="UniProtKB-SubCell"/>
</dbReference>
<proteinExistence type="inferred from homology"/>
<dbReference type="PANTHER" id="PTHR34582">
    <property type="entry name" value="UPF0702 TRANSMEMBRANE PROTEIN YCAP"/>
    <property type="match status" value="1"/>
</dbReference>
<organism evidence="9 10">
    <name type="scientific">candidate division WWE3 bacterium</name>
    <dbReference type="NCBI Taxonomy" id="2053526"/>
    <lineage>
        <taxon>Bacteria</taxon>
        <taxon>Katanobacteria</taxon>
    </lineage>
</organism>
<accession>A0A955LVS4</accession>
<dbReference type="Proteomes" id="UP000699691">
    <property type="component" value="Unassembled WGS sequence"/>
</dbReference>
<protein>
    <submittedName>
        <fullName evidence="9">DUF421 domain-containing protein</fullName>
    </submittedName>
</protein>
<evidence type="ECO:0000256" key="3">
    <source>
        <dbReference type="ARBA" id="ARBA00022475"/>
    </source>
</evidence>